<dbReference type="AlphaFoldDB" id="A0A9P0G670"/>
<evidence type="ECO:0000313" key="15">
    <source>
        <dbReference type="EMBL" id="CAH0777725.1"/>
    </source>
</evidence>
<dbReference type="KEGG" id="btab:109032094"/>
<dbReference type="InterPro" id="IPR013087">
    <property type="entry name" value="Znf_C2H2_type"/>
</dbReference>
<dbReference type="GO" id="GO:0006357">
    <property type="term" value="P:regulation of transcription by RNA polymerase II"/>
    <property type="evidence" value="ECO:0007669"/>
    <property type="project" value="TreeGrafter"/>
</dbReference>
<evidence type="ECO:0000256" key="13">
    <source>
        <dbReference type="SAM" id="MobiDB-lite"/>
    </source>
</evidence>
<accession>A0A9P0G670</accession>
<dbReference type="InterPro" id="IPR059034">
    <property type="entry name" value="SH3_AEBP2_C"/>
</dbReference>
<dbReference type="GO" id="GO:0035098">
    <property type="term" value="C:ESC/E(Z) complex"/>
    <property type="evidence" value="ECO:0007669"/>
    <property type="project" value="TreeGrafter"/>
</dbReference>
<comment type="subcellular location">
    <subcellularLocation>
        <location evidence="1">Nucleus</location>
    </subcellularLocation>
</comment>
<name>A0A9P0G670_BEMTA</name>
<dbReference type="SUPFAM" id="SSF57667">
    <property type="entry name" value="beta-beta-alpha zinc fingers"/>
    <property type="match status" value="2"/>
</dbReference>
<comment type="similarity">
    <text evidence="11">Belongs to the AEBP2/jing C2H2-type zinc-finger family.</text>
</comment>
<feature type="region of interest" description="Disordered" evidence="13">
    <location>
        <begin position="88"/>
        <end position="161"/>
    </location>
</feature>
<keyword evidence="6" id="KW-0862">Zinc</keyword>
<feature type="compositionally biased region" description="Pro residues" evidence="13">
    <location>
        <begin position="141"/>
        <end position="151"/>
    </location>
</feature>
<evidence type="ECO:0000256" key="4">
    <source>
        <dbReference type="ARBA" id="ARBA00022737"/>
    </source>
</evidence>
<feature type="region of interest" description="Disordered" evidence="13">
    <location>
        <begin position="293"/>
        <end position="317"/>
    </location>
</feature>
<keyword evidence="5 12" id="KW-0863">Zinc-finger</keyword>
<dbReference type="InterPro" id="IPR036236">
    <property type="entry name" value="Znf_C2H2_sf"/>
</dbReference>
<keyword evidence="3" id="KW-0479">Metal-binding</keyword>
<dbReference type="PROSITE" id="PS00028">
    <property type="entry name" value="ZINC_FINGER_C2H2_1"/>
    <property type="match status" value="2"/>
</dbReference>
<feature type="compositionally biased region" description="Low complexity" evidence="13">
    <location>
        <begin position="303"/>
        <end position="313"/>
    </location>
</feature>
<evidence type="ECO:0000256" key="9">
    <source>
        <dbReference type="ARBA" id="ARBA00023163"/>
    </source>
</evidence>
<evidence type="ECO:0000256" key="7">
    <source>
        <dbReference type="ARBA" id="ARBA00022853"/>
    </source>
</evidence>
<evidence type="ECO:0000256" key="12">
    <source>
        <dbReference type="PROSITE-ProRule" id="PRU00042"/>
    </source>
</evidence>
<dbReference type="PANTHER" id="PTHR46541:SF1">
    <property type="entry name" value="ZINC FINGER PROTEIN AEBP2"/>
    <property type="match status" value="1"/>
</dbReference>
<keyword evidence="16" id="KW-1185">Reference proteome</keyword>
<gene>
    <name evidence="15" type="ORF">BEMITA_LOCUS13646</name>
</gene>
<feature type="compositionally biased region" description="Low complexity" evidence="13">
    <location>
        <begin position="418"/>
        <end position="433"/>
    </location>
</feature>
<reference evidence="15" key="1">
    <citation type="submission" date="2021-12" db="EMBL/GenBank/DDBJ databases">
        <authorList>
            <person name="King R."/>
        </authorList>
    </citation>
    <scope>NUCLEOTIDE SEQUENCE</scope>
</reference>
<dbReference type="Gene3D" id="3.30.160.60">
    <property type="entry name" value="Classic Zinc Finger"/>
    <property type="match status" value="2"/>
</dbReference>
<feature type="region of interest" description="Disordered" evidence="13">
    <location>
        <begin position="382"/>
        <end position="450"/>
    </location>
</feature>
<feature type="compositionally biased region" description="Low complexity" evidence="13">
    <location>
        <begin position="107"/>
        <end position="140"/>
    </location>
</feature>
<evidence type="ECO:0000313" key="16">
    <source>
        <dbReference type="Proteomes" id="UP001152759"/>
    </source>
</evidence>
<dbReference type="GO" id="GO:0006325">
    <property type="term" value="P:chromatin organization"/>
    <property type="evidence" value="ECO:0007669"/>
    <property type="project" value="UniProtKB-KW"/>
</dbReference>
<keyword evidence="9" id="KW-0804">Transcription</keyword>
<dbReference type="InterPro" id="IPR052130">
    <property type="entry name" value="AEBP2/jing_C2H2-ZnF"/>
</dbReference>
<dbReference type="Pfam" id="PF26014">
    <property type="entry name" value="SH3_AEBP2_C"/>
    <property type="match status" value="1"/>
</dbReference>
<dbReference type="EMBL" id="OU963870">
    <property type="protein sequence ID" value="CAH0777725.1"/>
    <property type="molecule type" value="Genomic_DNA"/>
</dbReference>
<evidence type="ECO:0000259" key="14">
    <source>
        <dbReference type="PROSITE" id="PS50157"/>
    </source>
</evidence>
<organism evidence="15 16">
    <name type="scientific">Bemisia tabaci</name>
    <name type="common">Sweetpotato whitefly</name>
    <name type="synonym">Aleurodes tabaci</name>
    <dbReference type="NCBI Taxonomy" id="7038"/>
    <lineage>
        <taxon>Eukaryota</taxon>
        <taxon>Metazoa</taxon>
        <taxon>Ecdysozoa</taxon>
        <taxon>Arthropoda</taxon>
        <taxon>Hexapoda</taxon>
        <taxon>Insecta</taxon>
        <taxon>Pterygota</taxon>
        <taxon>Neoptera</taxon>
        <taxon>Paraneoptera</taxon>
        <taxon>Hemiptera</taxon>
        <taxon>Sternorrhyncha</taxon>
        <taxon>Aleyrodoidea</taxon>
        <taxon>Aleyrodidae</taxon>
        <taxon>Aleyrodinae</taxon>
        <taxon>Bemisia</taxon>
    </lineage>
</organism>
<sequence>MADSLCAQPDSDGTASVELIPDAVAVMEAPKDKDSDSVKSAALLFFNANSELCSNLCRDDKKPPAEGQLSDLCKTVCDEAEENENLRKKRCADRYDSSESSDSGVATLSCSDSSGSSSSELTDPGSPLSSSSSCECSDSPTPTPTPTPSKMPPNSAFPWNKRPSTEEALLASFHLKRSKLDPEEDADSLLGDNNNTKNGALECCLVRKALFGTPEKAPQEPQKRDLHLSTLSEAASNGGAHQELPVSCRQIPAELLSKTLVVKCENLSSLTQAQMPVKCRLLEEPKVTFRVPSVQTRRKLRSSRPAPAASEPSTNPFAFSRNFPGAYLLSPTCVNGRVVTQLPEIPLVPGGLSRFLSPESIKKPPPEGDTYLTLRGVVSVPTATPTATDETPPRPPTPEEEQPRLPLSCYGNEDSRPDSLSSSSLDFSDSSNSCQDSPAPPAKNIRFPRKEDKTADERYFHEEVPCRWKGCNQEFTSNAALVEHLQTKHVKEQTSGDVSSCLWEGCKCYGKPATNKGYLENHVITHAGKKPFSCIFQRCGLSFSSQGALARHVTQHFADNDGNNAAKRTPDSPQCKPNKRKVRKLRCRKRPQSRVTDFFDSTALERLNEKFATDTLRRTQGIFNENDNGFSITLLSQVCAKRTEPNGTVRYLLRWFPRGIVEEEWQTVDKVRGHRFVDMRTLAEEERQTCLRYIFQGSSTPSKSSRKLYRSHQNCS</sequence>
<keyword evidence="10" id="KW-0539">Nucleus</keyword>
<dbReference type="PROSITE" id="PS50157">
    <property type="entry name" value="ZINC_FINGER_C2H2_2"/>
    <property type="match status" value="2"/>
</dbReference>
<keyword evidence="8" id="KW-0805">Transcription regulation</keyword>
<dbReference type="PANTHER" id="PTHR46541">
    <property type="entry name" value="ZINC FINGER PROTEIN AEBP2"/>
    <property type="match status" value="1"/>
</dbReference>
<dbReference type="Proteomes" id="UP001152759">
    <property type="component" value="Chromosome 9"/>
</dbReference>
<keyword evidence="2" id="KW-0678">Repressor</keyword>
<keyword evidence="4" id="KW-0677">Repeat</keyword>
<protein>
    <recommendedName>
        <fullName evidence="14">C2H2-type domain-containing protein</fullName>
    </recommendedName>
</protein>
<evidence type="ECO:0000256" key="8">
    <source>
        <dbReference type="ARBA" id="ARBA00023015"/>
    </source>
</evidence>
<proteinExistence type="inferred from homology"/>
<evidence type="ECO:0000256" key="10">
    <source>
        <dbReference type="ARBA" id="ARBA00023242"/>
    </source>
</evidence>
<feature type="region of interest" description="Disordered" evidence="13">
    <location>
        <begin position="353"/>
        <end position="372"/>
    </location>
</feature>
<feature type="domain" description="C2H2-type" evidence="14">
    <location>
        <begin position="464"/>
        <end position="494"/>
    </location>
</feature>
<evidence type="ECO:0000256" key="2">
    <source>
        <dbReference type="ARBA" id="ARBA00022491"/>
    </source>
</evidence>
<feature type="domain" description="C2H2-type" evidence="14">
    <location>
        <begin position="532"/>
        <end position="561"/>
    </location>
</feature>
<evidence type="ECO:0000256" key="3">
    <source>
        <dbReference type="ARBA" id="ARBA00022723"/>
    </source>
</evidence>
<evidence type="ECO:0000256" key="1">
    <source>
        <dbReference type="ARBA" id="ARBA00004123"/>
    </source>
</evidence>
<dbReference type="GO" id="GO:0008270">
    <property type="term" value="F:zinc ion binding"/>
    <property type="evidence" value="ECO:0007669"/>
    <property type="project" value="UniProtKB-KW"/>
</dbReference>
<feature type="region of interest" description="Disordered" evidence="13">
    <location>
        <begin position="559"/>
        <end position="578"/>
    </location>
</feature>
<dbReference type="SMART" id="SM00355">
    <property type="entry name" value="ZnF_C2H2"/>
    <property type="match status" value="3"/>
</dbReference>
<evidence type="ECO:0000256" key="5">
    <source>
        <dbReference type="ARBA" id="ARBA00022771"/>
    </source>
</evidence>
<keyword evidence="7" id="KW-0156">Chromatin regulator</keyword>
<evidence type="ECO:0000256" key="11">
    <source>
        <dbReference type="ARBA" id="ARBA00037930"/>
    </source>
</evidence>
<evidence type="ECO:0000256" key="6">
    <source>
        <dbReference type="ARBA" id="ARBA00022833"/>
    </source>
</evidence>